<dbReference type="Proteomes" id="UP000240493">
    <property type="component" value="Unassembled WGS sequence"/>
</dbReference>
<dbReference type="AlphaFoldDB" id="A0A2T3ZP08"/>
<evidence type="ECO:0000313" key="2">
    <source>
        <dbReference type="Proteomes" id="UP000240493"/>
    </source>
</evidence>
<sequence>MNLARFFLVDIANQQRDLMGYLWRLGLMNRKQCLSESFVGVPGSFARHAGSDEPRTGETPVMGSTETPVWPVPASKASTNGPNQISLLTWAARSGRLMSRRPIPYLAAYHTGAVPASVALEEFLNGACMDACGAGNEAPEQALPGDGFSIPSLFICSEAFM</sequence>
<name>A0A2T3ZP08_TRIA4</name>
<accession>A0A2T3ZP08</accession>
<proteinExistence type="predicted"/>
<gene>
    <name evidence="1" type="ORF">M441DRAFT_53281</name>
</gene>
<evidence type="ECO:0000313" key="1">
    <source>
        <dbReference type="EMBL" id="PTB46551.1"/>
    </source>
</evidence>
<reference evidence="1 2" key="1">
    <citation type="submission" date="2016-07" db="EMBL/GenBank/DDBJ databases">
        <title>Multiple horizontal gene transfer events from other fungi enriched the ability of initially mycotrophic Trichoderma (Ascomycota) to feed on dead plant biomass.</title>
        <authorList>
            <consortium name="DOE Joint Genome Institute"/>
            <person name="Aerts A."/>
            <person name="Atanasova L."/>
            <person name="Chenthamara K."/>
            <person name="Zhang J."/>
            <person name="Grujic M."/>
            <person name="Henrissat B."/>
            <person name="Kuo A."/>
            <person name="Salamov A."/>
            <person name="Lipzen A."/>
            <person name="Labutti K."/>
            <person name="Barry K."/>
            <person name="Miao Y."/>
            <person name="Rahimi M.J."/>
            <person name="Shen Q."/>
            <person name="Grigoriev I.V."/>
            <person name="Kubicek C.P."/>
            <person name="Druzhinina I.S."/>
        </authorList>
    </citation>
    <scope>NUCLEOTIDE SEQUENCE [LARGE SCALE GENOMIC DNA]</scope>
    <source>
        <strain evidence="1 2">CBS 433.97</strain>
    </source>
</reference>
<organism evidence="1 2">
    <name type="scientific">Trichoderma asperellum (strain ATCC 204424 / CBS 433.97 / NBRC 101777)</name>
    <dbReference type="NCBI Taxonomy" id="1042311"/>
    <lineage>
        <taxon>Eukaryota</taxon>
        <taxon>Fungi</taxon>
        <taxon>Dikarya</taxon>
        <taxon>Ascomycota</taxon>
        <taxon>Pezizomycotina</taxon>
        <taxon>Sordariomycetes</taxon>
        <taxon>Hypocreomycetidae</taxon>
        <taxon>Hypocreales</taxon>
        <taxon>Hypocreaceae</taxon>
        <taxon>Trichoderma</taxon>
    </lineage>
</organism>
<dbReference type="EMBL" id="KZ679256">
    <property type="protein sequence ID" value="PTB46551.1"/>
    <property type="molecule type" value="Genomic_DNA"/>
</dbReference>
<protein>
    <submittedName>
        <fullName evidence="1">Uncharacterized protein</fullName>
    </submittedName>
</protein>
<keyword evidence="2" id="KW-1185">Reference proteome</keyword>